<feature type="transmembrane region" description="Helical" evidence="25">
    <location>
        <begin position="1731"/>
        <end position="1752"/>
    </location>
</feature>
<evidence type="ECO:0000256" key="22">
    <source>
        <dbReference type="ARBA" id="ARBA00078682"/>
    </source>
</evidence>
<dbReference type="FunFam" id="1.10.287.70:FF:000053">
    <property type="entry name" value="Voltage-dependent T-type calcium channel subunit alpha"/>
    <property type="match status" value="1"/>
</dbReference>
<feature type="compositionally biased region" description="Polar residues" evidence="24">
    <location>
        <begin position="396"/>
        <end position="405"/>
    </location>
</feature>
<feature type="region of interest" description="Disordered" evidence="24">
    <location>
        <begin position="1001"/>
        <end position="1075"/>
    </location>
</feature>
<name>A0A7K5YWQ5_9AVES</name>
<dbReference type="FunFam" id="1.20.120.350:FF:000008">
    <property type="entry name" value="Voltage-dependent T-type calcium channel subunit alpha"/>
    <property type="match status" value="1"/>
</dbReference>
<dbReference type="FunFam" id="1.20.120.350:FF:000007">
    <property type="entry name" value="Voltage-dependent T-type calcium channel subunit alpha"/>
    <property type="match status" value="1"/>
</dbReference>
<feature type="compositionally biased region" description="Basic residues" evidence="24">
    <location>
        <begin position="1999"/>
        <end position="2008"/>
    </location>
</feature>
<evidence type="ECO:0000256" key="25">
    <source>
        <dbReference type="SAM" id="Phobius"/>
    </source>
</evidence>
<sequence length="2175" mass="246615">RPPLTWFEHVSMLVILLNCVTLGMFQPCEDVECQSERCTILEAFDDFIFAFFAVEMVIKMVALGIFGQKCYLGDTWNRLDFFIVMAGMMEYSLDGHNVSLSAIRTVRVLRPLRAINRVPSMRILVTLLLDTLPMLGNVLLLCFFVFFIFGIVGVQLWAGLLRNRCFLDRNLAMTYNLTFLHPYYRTDEAEENPFICSSHRENGMQKCSNIPNRKEYKVECTLSMDSYTPSLYNPDFSSRNACINWNQYYNVCMAGDVNPHNGAINFDNIGYAWIAIFQVITLEGWVDIMYYVMDAHSFYNFIYFILLIIVGSFFMINLCLVVIATQFSETKQRENQLMQEQRARYLSNDSTIASFSEPGSCYEELLKYICHIFRKVKRRTIRLYNNWQSKRRKKVNPNSTTNGQSHRGKKRITSIHHLIHHHHHHHHHHYHISNGSPRGPRSNPEICDLELKVMKPGSQLMLPSPSPNLQNPASPPDSESVHSIYHADCHVEGPQVNCKSSNAPPGIKLTAEHSNHGNMNYPTILPSPTSKASGITSSPNPPGHSIFRQRAISLHSLSALTSQHSESVHCRTCARRAQNPPGGTLTCELQDCPFCASLLDDPEFAFSESDSCDSDSNGVYEFTQDLRHGDRRDQLQQQRGRRRRKKKKPKERNKVTRLWKAFGSKLKRIVESKYFNRGIMIAILINTLSMGIEYHEQPDELTNALEISNIVFTSMFALEMLLKLLAFGIFGYIKNPYNIFDGIIVVISVWEIIGQSDGGLSVLRTFRLLRVLKLVRFMPALRRQLVVLMKTMDNVATFCMLLMLFIFIFSILGMHLFGCKFSLKTDTGDTVPDRKNFDSLLWAIVTVFQILTQEDWNVVLYNGMASTSSWAALYFVALMTFGNYVLFNLLVAILVEGFQAEGDANRSDTDEDKTSANFDEDFEKLKDLRATEMKMYSLAVTPNGHLEGRGSMPPPIIMRTAATPMPTPKCSPHMDSVHTFVESRRGSNASLDPLSYDQKSLSSLRSSPCANWGTSSNWGSRRSSWNSLGRAPSLKKKNQSGERESLLSGEGKGSTDDDSDDAKSSTVSRPSLHRRAESLDYRSSLDLPELLQLPTMRHSLSISPMAVLPAEYQDCNGKMVHVPNEFFLRVDSHKEDPMDYDDDMEDSYCYRIRKVLEPYKPQWCKSHEDWSLYLFSPQNRFRVMCQKVIAHKMFDHVVLVFIFLNCITIALERPDIDPHSTERIFLSVSNYIFTAIFVAEMMVKVVALGFFAGEHTYLQSSWNVLDGVLVFVSIIDIIVSMASAGGAKILGVLRVLRLLRTLRPLRVISRAPGLKLVVETLISSLRPIGNIVLICCAFFIIFGILGVQLFKGKFYYCDGPDVKNITTKTDCTNARYRWVRRKYNFDNLGQALMSLFVLSSKDGWVNIMYDGLDAVGIDQQPIQNHNPWMLLYFISFLLIVSFFVLNMFVGVVVENFHKCRQHQEAEEARRREEKRLRRLEKKRRKAQRRPYYADYSPARKYIHTLCTSHYLDLFITFIIGVNVITMSMEHYNQPKSLDEALKYCNYVFTIVFVFEAVLKLVAFGFRRFFKDRWNQLDLAIVLLSIVGITLEEIEMNAALPINPTIIRIMRVLRIARVLKLLKMATGMRALLDTVVQALPQVGNLGLLFMLLFFIYAALGVELFGKLDCSEENPCEGLSRHATFTNFGMAFLTLFRVSTGDNWNGIMKDTLRECTREDKHCLSYLPVISPVYFVTFVLIAQFVLVNVVVAVLMKHLEESNKEAKEDAEMDAEIELEMSRGATTSATSRGGAVAPESRAPCRSQETTQSEAAVQVKHQALGAAASLRPQDSQNLLMVRKISVSRMHSLPNDSYMFRPVMPAKAPFPLHEVEMETYPCKSQRGSITSIRSQPVGTCSSLRVPTESLQLAVRSPHHDGRHRCKIHPPHITPRSPPLNKLLCRQAIRRDSVDGQAPDRKDSLQAEPIETLPPAKQPQSTFTPSPLHPTAASLPATPPRSPPSSPHRHPGKHTRGQPSVPNPPSPAGSPPHPEGCLFESSDLADEENCSTTSLSSKEKDLKKFYSIDTKGFLNKPSWADDQRRHSIEICPSVSDGDCSFGDCPEEKQRSLTHIHAESEYIHGARRKKKMSPPCISIDPPMEDDGGAASRTKPSENSMLRRRTPSCEFPAYRESLELVESQP</sequence>
<feature type="region of interest" description="Disordered" evidence="24">
    <location>
        <begin position="623"/>
        <end position="653"/>
    </location>
</feature>
<keyword evidence="23" id="KW-0175">Coiled coil</keyword>
<keyword evidence="15" id="KW-0325">Glycoprotein</keyword>
<feature type="compositionally biased region" description="Basic residues" evidence="24">
    <location>
        <begin position="406"/>
        <end position="431"/>
    </location>
</feature>
<evidence type="ECO:0000256" key="24">
    <source>
        <dbReference type="SAM" id="MobiDB-lite"/>
    </source>
</evidence>
<dbReference type="GO" id="GO:0098703">
    <property type="term" value="P:calcium ion import across plasma membrane"/>
    <property type="evidence" value="ECO:0007669"/>
    <property type="project" value="TreeGrafter"/>
</dbReference>
<evidence type="ECO:0000256" key="13">
    <source>
        <dbReference type="ARBA" id="ARBA00023065"/>
    </source>
</evidence>
<dbReference type="InterPro" id="IPR005445">
    <property type="entry name" value="VDCC_T_a1"/>
</dbReference>
<evidence type="ECO:0000256" key="16">
    <source>
        <dbReference type="ARBA" id="ARBA00023303"/>
    </source>
</evidence>
<feature type="transmembrane region" description="Helical" evidence="25">
    <location>
        <begin position="138"/>
        <end position="161"/>
    </location>
</feature>
<feature type="compositionally biased region" description="Pro residues" evidence="24">
    <location>
        <begin position="2013"/>
        <end position="2026"/>
    </location>
</feature>
<keyword evidence="5" id="KW-0107">Calcium channel</keyword>
<evidence type="ECO:0000256" key="23">
    <source>
        <dbReference type="SAM" id="Coils"/>
    </source>
</evidence>
<feature type="compositionally biased region" description="Basic residues" evidence="24">
    <location>
        <begin position="639"/>
        <end position="653"/>
    </location>
</feature>
<protein>
    <recommendedName>
        <fullName evidence="21">Voltage-dependent T-type calcium channel subunit alpha-1H</fullName>
    </recommendedName>
    <alternativeName>
        <fullName evidence="22">Voltage-gated calcium channel subunit alpha Cav3.2</fullName>
    </alternativeName>
</protein>
<dbReference type="OrthoDB" id="416585at2759"/>
<feature type="transmembrane region" description="Helical" evidence="25">
    <location>
        <begin position="1430"/>
        <end position="1453"/>
    </location>
</feature>
<evidence type="ECO:0000259" key="26">
    <source>
        <dbReference type="Pfam" id="PF00520"/>
    </source>
</evidence>
<feature type="compositionally biased region" description="Basic residues" evidence="24">
    <location>
        <begin position="1913"/>
        <end position="1922"/>
    </location>
</feature>
<keyword evidence="14 25" id="KW-0472">Membrane</keyword>
<proteinExistence type="inferred from homology"/>
<evidence type="ECO:0000313" key="27">
    <source>
        <dbReference type="EMBL" id="NWU69818.1"/>
    </source>
</evidence>
<evidence type="ECO:0000256" key="19">
    <source>
        <dbReference type="ARBA" id="ARBA00060984"/>
    </source>
</evidence>
<dbReference type="FunFam" id="1.10.287.70:FF:000014">
    <property type="entry name" value="Voltage-dependent T-type calcium channel subunit alpha"/>
    <property type="match status" value="1"/>
</dbReference>
<feature type="transmembrane region" description="Helical" evidence="25">
    <location>
        <begin position="271"/>
        <end position="292"/>
    </location>
</feature>
<keyword evidence="3" id="KW-1003">Cell membrane</keyword>
<feature type="non-terminal residue" evidence="27">
    <location>
        <position position="1"/>
    </location>
</feature>
<dbReference type="PANTHER" id="PTHR45628:SF37">
    <property type="entry name" value="VOLTAGE-DEPENDENT T-TYPE CALCIUM CHANNEL SUBUNIT ALPHA-1H"/>
    <property type="match status" value="1"/>
</dbReference>
<accession>A0A7K5YWQ5</accession>
<keyword evidence="12 25" id="KW-1133">Transmembrane helix</keyword>
<evidence type="ECO:0000256" key="3">
    <source>
        <dbReference type="ARBA" id="ARBA00022475"/>
    </source>
</evidence>
<evidence type="ECO:0000256" key="4">
    <source>
        <dbReference type="ARBA" id="ARBA00022568"/>
    </source>
</evidence>
<dbReference type="FunFam" id="1.20.120.350:FF:000009">
    <property type="entry name" value="Voltage-dependent T-type calcium channel subunit alpha"/>
    <property type="match status" value="1"/>
</dbReference>
<evidence type="ECO:0000313" key="28">
    <source>
        <dbReference type="Proteomes" id="UP000522270"/>
    </source>
</evidence>
<feature type="compositionally biased region" description="Basic and acidic residues" evidence="24">
    <location>
        <begin position="1941"/>
        <end position="1957"/>
    </location>
</feature>
<feature type="transmembrane region" description="Helical" evidence="25">
    <location>
        <begin position="6"/>
        <end position="25"/>
    </location>
</feature>
<dbReference type="Gene3D" id="1.10.287.70">
    <property type="match status" value="4"/>
</dbReference>
<dbReference type="Pfam" id="PF00520">
    <property type="entry name" value="Ion_trans"/>
    <property type="match status" value="4"/>
</dbReference>
<feature type="compositionally biased region" description="Low complexity" evidence="24">
    <location>
        <begin position="1012"/>
        <end position="1030"/>
    </location>
</feature>
<evidence type="ECO:0000256" key="14">
    <source>
        <dbReference type="ARBA" id="ARBA00023136"/>
    </source>
</evidence>
<evidence type="ECO:0000256" key="5">
    <source>
        <dbReference type="ARBA" id="ARBA00022673"/>
    </source>
</evidence>
<evidence type="ECO:0000256" key="20">
    <source>
        <dbReference type="ARBA" id="ARBA00063857"/>
    </source>
</evidence>
<evidence type="ECO:0000256" key="6">
    <source>
        <dbReference type="ARBA" id="ARBA00022692"/>
    </source>
</evidence>
<feature type="transmembrane region" description="Helical" evidence="25">
    <location>
        <begin position="1271"/>
        <end position="1296"/>
    </location>
</feature>
<comment type="catalytic activity">
    <reaction evidence="17">
        <text>Ca(2+)(in) = Ca(2+)(out)</text>
        <dbReference type="Rhea" id="RHEA:29671"/>
        <dbReference type="ChEBI" id="CHEBI:29108"/>
    </reaction>
</comment>
<dbReference type="PANTHER" id="PTHR45628">
    <property type="entry name" value="VOLTAGE-DEPENDENT CALCIUM CHANNEL TYPE A SUBUNIT ALPHA-1"/>
    <property type="match status" value="1"/>
</dbReference>
<gene>
    <name evidence="27" type="primary">Cacna1h</name>
    <name evidence="27" type="ORF">PTEBUR_R06811</name>
</gene>
<feature type="transmembrane region" description="Helical" evidence="25">
    <location>
        <begin position="1546"/>
        <end position="1565"/>
    </location>
</feature>
<keyword evidence="16" id="KW-0407">Ion channel</keyword>
<dbReference type="FunFam" id="1.10.287.70:FF:000018">
    <property type="entry name" value="Voltage-dependent T-type calcium channel subunit alpha"/>
    <property type="match status" value="1"/>
</dbReference>
<keyword evidence="7" id="KW-0479">Metal-binding</keyword>
<organism evidence="27 28">
    <name type="scientific">Pterocles burchelli</name>
    <dbReference type="NCBI Taxonomy" id="2585816"/>
    <lineage>
        <taxon>Eukaryota</taxon>
        <taxon>Metazoa</taxon>
        <taxon>Chordata</taxon>
        <taxon>Craniata</taxon>
        <taxon>Vertebrata</taxon>
        <taxon>Euteleostomi</taxon>
        <taxon>Archelosauria</taxon>
        <taxon>Archosauria</taxon>
        <taxon>Dinosauria</taxon>
        <taxon>Saurischia</taxon>
        <taxon>Theropoda</taxon>
        <taxon>Coelurosauria</taxon>
        <taxon>Aves</taxon>
        <taxon>Neognathae</taxon>
        <taxon>Neoaves</taxon>
        <taxon>Columbimorphae</taxon>
        <taxon>Pterocliformes</taxon>
        <taxon>Pteroclidae</taxon>
        <taxon>Pterocles</taxon>
    </lineage>
</organism>
<dbReference type="Gene3D" id="1.20.120.350">
    <property type="entry name" value="Voltage-gated potassium channels. Chain C"/>
    <property type="match status" value="4"/>
</dbReference>
<feature type="domain" description="Ion transport" evidence="26">
    <location>
        <begin position="673"/>
        <end position="901"/>
    </location>
</feature>
<dbReference type="Proteomes" id="UP000522270">
    <property type="component" value="Unassembled WGS sequence"/>
</dbReference>
<feature type="non-terminal residue" evidence="27">
    <location>
        <position position="2175"/>
    </location>
</feature>
<evidence type="ECO:0000256" key="1">
    <source>
        <dbReference type="ARBA" id="ARBA00004651"/>
    </source>
</evidence>
<keyword evidence="6 25" id="KW-0812">Transmembrane</keyword>
<feature type="region of interest" description="Disordered" evidence="24">
    <location>
        <begin position="1777"/>
        <end position="1810"/>
    </location>
</feature>
<feature type="region of interest" description="Disordered" evidence="24">
    <location>
        <begin position="2115"/>
        <end position="2158"/>
    </location>
</feature>
<feature type="domain" description="Ion transport" evidence="26">
    <location>
        <begin position="5"/>
        <end position="334"/>
    </location>
</feature>
<feature type="transmembrane region" description="Helical" evidence="25">
    <location>
        <begin position="1331"/>
        <end position="1350"/>
    </location>
</feature>
<feature type="compositionally biased region" description="Basic and acidic residues" evidence="24">
    <location>
        <begin position="624"/>
        <end position="634"/>
    </location>
</feature>
<dbReference type="FunFam" id="1.10.287.70:FF:000557">
    <property type="entry name" value="Voltage-dependent calcium channel type A subunit alpha-1-like Protein"/>
    <property type="match status" value="1"/>
</dbReference>
<dbReference type="EMBL" id="VYZE01000997">
    <property type="protein sequence ID" value="NWU69818.1"/>
    <property type="molecule type" value="Genomic_DNA"/>
</dbReference>
<keyword evidence="11" id="KW-0851">Voltage-gated channel</keyword>
<evidence type="ECO:0000256" key="11">
    <source>
        <dbReference type="ARBA" id="ARBA00022882"/>
    </source>
</evidence>
<keyword evidence="10" id="KW-0106">Calcium</keyword>
<feature type="domain" description="Ion transport" evidence="26">
    <location>
        <begin position="1191"/>
        <end position="1463"/>
    </location>
</feature>
<evidence type="ECO:0000256" key="8">
    <source>
        <dbReference type="ARBA" id="ARBA00022737"/>
    </source>
</evidence>
<keyword evidence="28" id="KW-1185">Reference proteome</keyword>
<feature type="coiled-coil region" evidence="23">
    <location>
        <begin position="1462"/>
        <end position="1489"/>
    </location>
</feature>
<comment type="similarity">
    <text evidence="19">Belongs to the calcium channel alpha-1 subunit (TC 1.A.1.11) family. CACNA1H subfamily.</text>
</comment>
<keyword evidence="8" id="KW-0677">Repeat</keyword>
<evidence type="ECO:0000256" key="2">
    <source>
        <dbReference type="ARBA" id="ARBA00022448"/>
    </source>
</evidence>
<dbReference type="FunFam" id="1.20.120.350:FF:000012">
    <property type="entry name" value="Voltage-dependent T-type calcium channel subunit alpha"/>
    <property type="match status" value="1"/>
</dbReference>
<feature type="transmembrane region" description="Helical" evidence="25">
    <location>
        <begin position="674"/>
        <end position="692"/>
    </location>
</feature>
<dbReference type="SUPFAM" id="SSF81324">
    <property type="entry name" value="Voltage-gated potassium channels"/>
    <property type="match status" value="4"/>
</dbReference>
<evidence type="ECO:0000256" key="7">
    <source>
        <dbReference type="ARBA" id="ARBA00022723"/>
    </source>
</evidence>
<feature type="compositionally biased region" description="Pro residues" evidence="24">
    <location>
        <begin position="1989"/>
        <end position="1998"/>
    </location>
</feature>
<reference evidence="27 28" key="1">
    <citation type="submission" date="2019-09" db="EMBL/GenBank/DDBJ databases">
        <title>Bird 10,000 Genomes (B10K) Project - Family phase.</title>
        <authorList>
            <person name="Zhang G."/>
        </authorList>
    </citation>
    <scope>NUCLEOTIDE SEQUENCE [LARGE SCALE GENOMIC DNA]</scope>
    <source>
        <strain evidence="27">B10K-DU-027-49</strain>
        <tissue evidence="27">Muscle</tissue>
    </source>
</reference>
<feature type="region of interest" description="Disordered" evidence="24">
    <location>
        <begin position="458"/>
        <end position="481"/>
    </location>
</feature>
<dbReference type="GO" id="GO:0046872">
    <property type="term" value="F:metal ion binding"/>
    <property type="evidence" value="ECO:0007669"/>
    <property type="project" value="UniProtKB-KW"/>
</dbReference>
<dbReference type="InterPro" id="IPR005821">
    <property type="entry name" value="Ion_trans_dom"/>
</dbReference>
<feature type="transmembrane region" description="Helical" evidence="25">
    <location>
        <begin position="872"/>
        <end position="895"/>
    </location>
</feature>
<feature type="transmembrane region" description="Helical" evidence="25">
    <location>
        <begin position="1231"/>
        <end position="1251"/>
    </location>
</feature>
<evidence type="ECO:0000256" key="18">
    <source>
        <dbReference type="ARBA" id="ARBA00055553"/>
    </source>
</evidence>
<feature type="transmembrane region" description="Helical" evidence="25">
    <location>
        <begin position="298"/>
        <end position="323"/>
    </location>
</feature>
<keyword evidence="13" id="KW-0406">Ion transport</keyword>
<feature type="transmembrane region" description="Helical" evidence="25">
    <location>
        <begin position="795"/>
        <end position="817"/>
    </location>
</feature>
<dbReference type="GO" id="GO:0008331">
    <property type="term" value="F:high voltage-gated calcium channel activity"/>
    <property type="evidence" value="ECO:0007669"/>
    <property type="project" value="TreeGrafter"/>
</dbReference>
<comment type="subunit">
    <text evidence="20">Interacts (via N-terminal cytoplasmic domain) with STAC.</text>
</comment>
<feature type="transmembrane region" description="Helical" evidence="25">
    <location>
        <begin position="1644"/>
        <end position="1664"/>
    </location>
</feature>
<dbReference type="PRINTS" id="PR01629">
    <property type="entry name" value="TVDCCALPHA1"/>
</dbReference>
<keyword evidence="4" id="KW-0109">Calcium transport</keyword>
<evidence type="ECO:0000256" key="17">
    <source>
        <dbReference type="ARBA" id="ARBA00036634"/>
    </source>
</evidence>
<feature type="transmembrane region" description="Helical" evidence="25">
    <location>
        <begin position="1509"/>
        <end position="1526"/>
    </location>
</feature>
<evidence type="ECO:0000256" key="9">
    <source>
        <dbReference type="ARBA" id="ARBA00022833"/>
    </source>
</evidence>
<keyword evidence="9" id="KW-0862">Zinc</keyword>
<feature type="transmembrane region" description="Helical" evidence="25">
    <location>
        <begin position="46"/>
        <end position="66"/>
    </location>
</feature>
<comment type="function">
    <text evidence="18">Voltage-sensitive calcium channel that gives rise to T-type calcium currents. T-type calcium channels belong to the 'low-voltage activated (LVA)' group. A particularity of this type of channel is an opening at quite negative potentials, and a voltage-dependent inactivation. T-type channels serve pacemaking functions in both central neurons and cardiac nodal cells and support calcium signaling in secretory cells and vascular smooth muscle. They may also be involved in the modulation of firing patterns of neurons. In the adrenal zona glomerulosa, participates in the signaling pathway leading to aldosterone production in response to either AGT/angiotensin II, or hyperkalemia.</text>
</comment>
<feature type="region of interest" description="Disordered" evidence="24">
    <location>
        <begin position="1907"/>
        <end position="2049"/>
    </location>
</feature>
<dbReference type="GO" id="GO:0005891">
    <property type="term" value="C:voltage-gated calcium channel complex"/>
    <property type="evidence" value="ECO:0007669"/>
    <property type="project" value="InterPro"/>
</dbReference>
<evidence type="ECO:0000256" key="15">
    <source>
        <dbReference type="ARBA" id="ARBA00023180"/>
    </source>
</evidence>
<feature type="region of interest" description="Disordered" evidence="24">
    <location>
        <begin position="388"/>
        <end position="445"/>
    </location>
</feature>
<feature type="transmembrane region" description="Helical" evidence="25">
    <location>
        <begin position="712"/>
        <end position="733"/>
    </location>
</feature>
<dbReference type="InterPro" id="IPR027359">
    <property type="entry name" value="Volt_channel_dom_sf"/>
</dbReference>
<dbReference type="FunFam" id="1.10.287.70:FF:000054">
    <property type="entry name" value="Voltage-dependent T-type calcium channel subunit alpha"/>
    <property type="match status" value="1"/>
</dbReference>
<evidence type="ECO:0000256" key="12">
    <source>
        <dbReference type="ARBA" id="ARBA00022989"/>
    </source>
</evidence>
<feature type="compositionally biased region" description="Low complexity" evidence="24">
    <location>
        <begin position="1977"/>
        <end position="1988"/>
    </location>
</feature>
<comment type="caution">
    <text evidence="27">The sequence shown here is derived from an EMBL/GenBank/DDBJ whole genome shotgun (WGS) entry which is preliminary data.</text>
</comment>
<feature type="transmembrane region" description="Helical" evidence="25">
    <location>
        <begin position="1676"/>
        <end position="1696"/>
    </location>
</feature>
<comment type="subcellular location">
    <subcellularLocation>
        <location evidence="1">Cell membrane</location>
        <topology evidence="1">Multi-pass membrane protein</topology>
    </subcellularLocation>
</comment>
<evidence type="ECO:0000256" key="21">
    <source>
        <dbReference type="ARBA" id="ARBA00069349"/>
    </source>
</evidence>
<keyword evidence="2" id="KW-0813">Transport</keyword>
<dbReference type="InterPro" id="IPR050599">
    <property type="entry name" value="VDCC_alpha-1_subunit"/>
</dbReference>
<feature type="domain" description="Ion transport" evidence="26">
    <location>
        <begin position="1509"/>
        <end position="1762"/>
    </location>
</feature>
<evidence type="ECO:0000256" key="10">
    <source>
        <dbReference type="ARBA" id="ARBA00022837"/>
    </source>
</evidence>